<sequence>MSHSSNIPPPPLLHDDFNKNPLQKNKLSSLSLPHASLVYETNRSIDHHSDHPWYNPSSSRRTRSVGDGEDEDDAQFMTLHLRYFASMYDGLDAEARSLWENMLDRRAAMAMRTRESGHEDGCVTDSCEDKYDWKDAADNFYENYPHLAEYPSDHDEGGEDYERDVVTGVDGDVSTAIDTPVPQPLPSQSGYAMQWKKRDIDPSHVRRSQSNKNKIHSHSHNLYNSNNQNSYIAPLVSQPTRPQQQPLQRNSKNSYGQQSKVNPFVSAAEIEEDGDCNESFSYGDERGGYQQDHNGIAGANGNGNGNSNLCSRKRHLPRAPPAPPSPPHQQERNISAGLKKKFQPPTRNNANRISGGGQHNVCPAYPSRPDTSTTRKNGATNNNDNDYDDDLPESLQKYDRELIEKIKSEILSDGSGEAVTFDSIAGLDDAKRIIMELVVWPLMRPDLFTGLRRGPNGLLLFGPPGTGKTLVGKAIAHECKATFFSISASSLTSKWIGEGEKAVRILYAVAQTMCPAVVFLDEVDSLLTARKGDENEASRRIKTEFLVQLDGAGGGGDDGRILSIGATNRPHELDDAARRRFVKRLYIPLPSQSDRERLVRTLLVKNSHRLTDQEIVGIARDTDGFSGADLKNLCTDAALGPIRQLGPNALKIDASQVPAISFKHFRRSLRGMNPSVSQDDLDIYVKFNDTYGNKSMIEDEFNDDSDDTED</sequence>
<feature type="region of interest" description="Disordered" evidence="4">
    <location>
        <begin position="275"/>
        <end position="391"/>
    </location>
</feature>
<evidence type="ECO:0000256" key="1">
    <source>
        <dbReference type="ARBA" id="ARBA00006914"/>
    </source>
</evidence>
<evidence type="ECO:0000256" key="3">
    <source>
        <dbReference type="ARBA" id="ARBA00022840"/>
    </source>
</evidence>
<evidence type="ECO:0000313" key="6">
    <source>
        <dbReference type="EMBL" id="CAD8902653.1"/>
    </source>
</evidence>
<dbReference type="InterPro" id="IPR041569">
    <property type="entry name" value="AAA_lid_3"/>
</dbReference>
<keyword evidence="3" id="KW-0067">ATP-binding</keyword>
<name>A0A7S1G1Y3_9STRA</name>
<feature type="compositionally biased region" description="Basic residues" evidence="4">
    <location>
        <begin position="205"/>
        <end position="219"/>
    </location>
</feature>
<feature type="domain" description="AAA+ ATPase" evidence="5">
    <location>
        <begin position="454"/>
        <end position="591"/>
    </location>
</feature>
<evidence type="ECO:0000256" key="4">
    <source>
        <dbReference type="SAM" id="MobiDB-lite"/>
    </source>
</evidence>
<dbReference type="GO" id="GO:0016887">
    <property type="term" value="F:ATP hydrolysis activity"/>
    <property type="evidence" value="ECO:0007669"/>
    <property type="project" value="InterPro"/>
</dbReference>
<dbReference type="PANTHER" id="PTHR23074">
    <property type="entry name" value="AAA DOMAIN-CONTAINING"/>
    <property type="match status" value="1"/>
</dbReference>
<feature type="compositionally biased region" description="Low complexity" evidence="4">
    <location>
        <begin position="238"/>
        <end position="249"/>
    </location>
</feature>
<dbReference type="InterPro" id="IPR003959">
    <property type="entry name" value="ATPase_AAA_core"/>
</dbReference>
<dbReference type="EMBL" id="HBFR01040846">
    <property type="protein sequence ID" value="CAD8902653.1"/>
    <property type="molecule type" value="Transcribed_RNA"/>
</dbReference>
<comment type="similarity">
    <text evidence="1">Belongs to the AAA ATPase family.</text>
</comment>
<dbReference type="SMART" id="SM00382">
    <property type="entry name" value="AAA"/>
    <property type="match status" value="1"/>
</dbReference>
<keyword evidence="2" id="KW-0547">Nucleotide-binding</keyword>
<dbReference type="FunFam" id="1.10.8.60:FF:000022">
    <property type="entry name" value="Fidgetin like 1"/>
    <property type="match status" value="1"/>
</dbReference>
<dbReference type="Pfam" id="PF00004">
    <property type="entry name" value="AAA"/>
    <property type="match status" value="1"/>
</dbReference>
<dbReference type="GO" id="GO:0005524">
    <property type="term" value="F:ATP binding"/>
    <property type="evidence" value="ECO:0007669"/>
    <property type="project" value="UniProtKB-KW"/>
</dbReference>
<feature type="region of interest" description="Disordered" evidence="4">
    <location>
        <begin position="202"/>
        <end position="259"/>
    </location>
</feature>
<dbReference type="FunFam" id="3.40.50.300:FF:000093">
    <property type="entry name" value="Fidgetin-like 1"/>
    <property type="match status" value="1"/>
</dbReference>
<protein>
    <recommendedName>
        <fullName evidence="5">AAA+ ATPase domain-containing protein</fullName>
    </recommendedName>
</protein>
<feature type="compositionally biased region" description="Pro residues" evidence="4">
    <location>
        <begin position="318"/>
        <end position="327"/>
    </location>
</feature>
<organism evidence="6">
    <name type="scientific">Corethron hystrix</name>
    <dbReference type="NCBI Taxonomy" id="216773"/>
    <lineage>
        <taxon>Eukaryota</taxon>
        <taxon>Sar</taxon>
        <taxon>Stramenopiles</taxon>
        <taxon>Ochrophyta</taxon>
        <taxon>Bacillariophyta</taxon>
        <taxon>Coscinodiscophyceae</taxon>
        <taxon>Corethrophycidae</taxon>
        <taxon>Corethrales</taxon>
        <taxon>Corethraceae</taxon>
        <taxon>Corethron</taxon>
    </lineage>
</organism>
<dbReference type="PANTHER" id="PTHR23074:SF17">
    <property type="entry name" value="FIDGETIN-LIKE PROTEIN 1"/>
    <property type="match status" value="1"/>
</dbReference>
<dbReference type="Gene3D" id="1.10.8.60">
    <property type="match status" value="1"/>
</dbReference>
<dbReference type="InterPro" id="IPR050304">
    <property type="entry name" value="MT-severing_AAA_ATPase"/>
</dbReference>
<dbReference type="Pfam" id="PF09336">
    <property type="entry name" value="Vps4_C"/>
    <property type="match status" value="1"/>
</dbReference>
<evidence type="ECO:0000259" key="5">
    <source>
        <dbReference type="SMART" id="SM00382"/>
    </source>
</evidence>
<feature type="compositionally biased region" description="Low complexity" evidence="4">
    <location>
        <begin position="220"/>
        <end position="230"/>
    </location>
</feature>
<dbReference type="InterPro" id="IPR027417">
    <property type="entry name" value="P-loop_NTPase"/>
</dbReference>
<feature type="compositionally biased region" description="Polar residues" evidence="4">
    <location>
        <begin position="250"/>
        <end position="259"/>
    </location>
</feature>
<reference evidence="6" key="1">
    <citation type="submission" date="2021-01" db="EMBL/GenBank/DDBJ databases">
        <authorList>
            <person name="Corre E."/>
            <person name="Pelletier E."/>
            <person name="Niang G."/>
            <person name="Scheremetjew M."/>
            <person name="Finn R."/>
            <person name="Kale V."/>
            <person name="Holt S."/>
            <person name="Cochrane G."/>
            <person name="Meng A."/>
            <person name="Brown T."/>
            <person name="Cohen L."/>
        </authorList>
    </citation>
    <scope>NUCLEOTIDE SEQUENCE</scope>
    <source>
        <strain evidence="6">308</strain>
    </source>
</reference>
<feature type="compositionally biased region" description="Polar residues" evidence="4">
    <location>
        <begin position="369"/>
        <end position="380"/>
    </location>
</feature>
<feature type="region of interest" description="Disordered" evidence="4">
    <location>
        <begin position="48"/>
        <end position="70"/>
    </location>
</feature>
<dbReference type="SUPFAM" id="SSF52540">
    <property type="entry name" value="P-loop containing nucleoside triphosphate hydrolases"/>
    <property type="match status" value="1"/>
</dbReference>
<feature type="region of interest" description="Disordered" evidence="4">
    <location>
        <begin position="1"/>
        <end position="25"/>
    </location>
</feature>
<dbReference type="AlphaFoldDB" id="A0A7S1G1Y3"/>
<proteinExistence type="inferred from homology"/>
<evidence type="ECO:0000256" key="2">
    <source>
        <dbReference type="ARBA" id="ARBA00022741"/>
    </source>
</evidence>
<dbReference type="Pfam" id="PF17862">
    <property type="entry name" value="AAA_lid_3"/>
    <property type="match status" value="1"/>
</dbReference>
<gene>
    <name evidence="6" type="ORF">CHYS00102_LOCUS29872</name>
</gene>
<accession>A0A7S1G1Y3</accession>
<dbReference type="Gene3D" id="3.40.50.300">
    <property type="entry name" value="P-loop containing nucleotide triphosphate hydrolases"/>
    <property type="match status" value="1"/>
</dbReference>
<dbReference type="InterPro" id="IPR003593">
    <property type="entry name" value="AAA+_ATPase"/>
</dbReference>
<dbReference type="InterPro" id="IPR015415">
    <property type="entry name" value="Spast_Vps4_C"/>
</dbReference>